<gene>
    <name evidence="5" type="ORF">HJC23_006966</name>
</gene>
<dbReference type="Pfam" id="PF00144">
    <property type="entry name" value="Beta-lactamase"/>
    <property type="match status" value="1"/>
</dbReference>
<evidence type="ECO:0000313" key="5">
    <source>
        <dbReference type="EMBL" id="KAL3801356.1"/>
    </source>
</evidence>
<dbReference type="EMBL" id="JABMIG020000027">
    <property type="protein sequence ID" value="KAL3801356.1"/>
    <property type="molecule type" value="Genomic_DNA"/>
</dbReference>
<proteinExistence type="predicted"/>
<feature type="domain" description="Beta-lactamase-related" evidence="4">
    <location>
        <begin position="62"/>
        <end position="348"/>
    </location>
</feature>
<feature type="compositionally biased region" description="Low complexity" evidence="1">
    <location>
        <begin position="503"/>
        <end position="530"/>
    </location>
</feature>
<accession>A0ABD3QQ72</accession>
<dbReference type="InterPro" id="IPR012338">
    <property type="entry name" value="Beta-lactam/transpept-like"/>
</dbReference>
<dbReference type="PANTHER" id="PTHR43283:SF7">
    <property type="entry name" value="BETA-LACTAMASE-RELATED DOMAIN-CONTAINING PROTEIN"/>
    <property type="match status" value="1"/>
</dbReference>
<evidence type="ECO:0000256" key="1">
    <source>
        <dbReference type="SAM" id="MobiDB-lite"/>
    </source>
</evidence>
<evidence type="ECO:0000256" key="2">
    <source>
        <dbReference type="SAM" id="Phobius"/>
    </source>
</evidence>
<dbReference type="PANTHER" id="PTHR43283">
    <property type="entry name" value="BETA-LACTAMASE-RELATED"/>
    <property type="match status" value="1"/>
</dbReference>
<dbReference type="InterPro" id="IPR001466">
    <property type="entry name" value="Beta-lactam-related"/>
</dbReference>
<dbReference type="Gene3D" id="3.40.710.10">
    <property type="entry name" value="DD-peptidase/beta-lactamase superfamily"/>
    <property type="match status" value="1"/>
</dbReference>
<feature type="signal peptide" evidence="3">
    <location>
        <begin position="1"/>
        <end position="24"/>
    </location>
</feature>
<dbReference type="AlphaFoldDB" id="A0ABD3QQ72"/>
<feature type="compositionally biased region" description="Low complexity" evidence="1">
    <location>
        <begin position="467"/>
        <end position="487"/>
    </location>
</feature>
<comment type="caution">
    <text evidence="5">The sequence shown here is derived from an EMBL/GenBank/DDBJ whole genome shotgun (WGS) entry which is preliminary data.</text>
</comment>
<dbReference type="InterPro" id="IPR050789">
    <property type="entry name" value="Diverse_Enzym_Activities"/>
</dbReference>
<keyword evidence="6" id="KW-1185">Reference proteome</keyword>
<evidence type="ECO:0000313" key="6">
    <source>
        <dbReference type="Proteomes" id="UP001516023"/>
    </source>
</evidence>
<dbReference type="SUPFAM" id="SSF56601">
    <property type="entry name" value="beta-lactamase/transpeptidase-like"/>
    <property type="match status" value="1"/>
</dbReference>
<keyword evidence="3" id="KW-0732">Signal</keyword>
<feature type="region of interest" description="Disordered" evidence="1">
    <location>
        <begin position="467"/>
        <end position="533"/>
    </location>
</feature>
<reference evidence="5 6" key="1">
    <citation type="journal article" date="2020" name="G3 (Bethesda)">
        <title>Improved Reference Genome for Cyclotella cryptica CCMP332, a Model for Cell Wall Morphogenesis, Salinity Adaptation, and Lipid Production in Diatoms (Bacillariophyta).</title>
        <authorList>
            <person name="Roberts W.R."/>
            <person name="Downey K.M."/>
            <person name="Ruck E.C."/>
            <person name="Traller J.C."/>
            <person name="Alverson A.J."/>
        </authorList>
    </citation>
    <scope>NUCLEOTIDE SEQUENCE [LARGE SCALE GENOMIC DNA]</scope>
    <source>
        <strain evidence="5 6">CCMP332</strain>
    </source>
</reference>
<keyword evidence="2" id="KW-0472">Membrane</keyword>
<feature type="chain" id="PRO_5044753479" description="Beta-lactamase-related domain-containing protein" evidence="3">
    <location>
        <begin position="25"/>
        <end position="768"/>
    </location>
</feature>
<dbReference type="Proteomes" id="UP001516023">
    <property type="component" value="Unassembled WGS sequence"/>
</dbReference>
<evidence type="ECO:0000259" key="4">
    <source>
        <dbReference type="Pfam" id="PF00144"/>
    </source>
</evidence>
<name>A0ABD3QQ72_9STRA</name>
<sequence length="768" mass="83745">MIRCAAWALAFSAFALFSVRQVRSEVTVIDLSRDFQVGNLENPGAKFIEESIVSEIPQTRRLLVLERGKIVADYSRQDVDPDEVFILWSAQKSIDSLLFGLAIDFGNLTLDETLGDVFPDEALWVDDADAEYKKSVTMFELLTMTSGLVANYKSVDCCYDKETTTNPDYCPECGDEPGKDLKEAISFLTPDATRGEWNYVDSTILYSYIITARTGMSPRELMASTVFPALGINNDEIGWRTNSDGMDVVTWGMYLNAHQMAKFGQLILQNGLSALDREIISPGYITDCTSKQVEIDGDGYYGVWWYGFWWYTYSGQTVGNKEVGDYFCAIGAQSQYICVHPELERVLVRQSDCEWWGCDGDVDPERIDVVLFEASTSFGNEESTTTTATTSRAVTEITTAGESTNATATTITTVTISTSSKTEMAAISIETTLSVIGSSETPTNGTPPETAEEAITTTETTAVATDVHTSTTSTSETTMVQSETTQTIDKSTVASTSSFTPESTTASSSIVSDTTTSTTKTTQVTSGTTDTPEDSFVIPYNVSVFALIQDYGSSNYYNASHVYSNDDGNNILQDMNDGFIRLTGDILSSFKSQNVSLSSYNGLVSELNTAVFDLTCPTSLANAKGASCLEFLFTSTPGNEVSVETFTMYQRIMTEAIQSGELYSQVKANNPNTLITWTGIPGDGMPSYEAFIAEISEISDLDEHDLSISIMSMINELSALEDPVHREPLSQNEGDVSPSGAVFLCYDVITFAAVGVMLSINAFFAYNG</sequence>
<keyword evidence="2" id="KW-1133">Transmembrane helix</keyword>
<feature type="compositionally biased region" description="Polar residues" evidence="1">
    <location>
        <begin position="488"/>
        <end position="502"/>
    </location>
</feature>
<protein>
    <recommendedName>
        <fullName evidence="4">Beta-lactamase-related domain-containing protein</fullName>
    </recommendedName>
</protein>
<organism evidence="5 6">
    <name type="scientific">Cyclotella cryptica</name>
    <dbReference type="NCBI Taxonomy" id="29204"/>
    <lineage>
        <taxon>Eukaryota</taxon>
        <taxon>Sar</taxon>
        <taxon>Stramenopiles</taxon>
        <taxon>Ochrophyta</taxon>
        <taxon>Bacillariophyta</taxon>
        <taxon>Coscinodiscophyceae</taxon>
        <taxon>Thalassiosirophycidae</taxon>
        <taxon>Stephanodiscales</taxon>
        <taxon>Stephanodiscaceae</taxon>
        <taxon>Cyclotella</taxon>
    </lineage>
</organism>
<evidence type="ECO:0000256" key="3">
    <source>
        <dbReference type="SAM" id="SignalP"/>
    </source>
</evidence>
<feature type="transmembrane region" description="Helical" evidence="2">
    <location>
        <begin position="741"/>
        <end position="766"/>
    </location>
</feature>
<keyword evidence="2" id="KW-0812">Transmembrane</keyword>